<dbReference type="EMBL" id="AOCK01000008">
    <property type="protein sequence ID" value="EMQ97832.1"/>
    <property type="molecule type" value="Genomic_DNA"/>
</dbReference>
<gene>
    <name evidence="3" type="ORF">ADIAG_02775</name>
</gene>
<evidence type="ECO:0000313" key="4">
    <source>
        <dbReference type="Proteomes" id="UP000012015"/>
    </source>
</evidence>
<protein>
    <submittedName>
        <fullName evidence="3">Uncharacterized protein</fullName>
    </submittedName>
</protein>
<keyword evidence="2" id="KW-0812">Transmembrane</keyword>
<keyword evidence="1" id="KW-0175">Coiled coil</keyword>
<evidence type="ECO:0000256" key="1">
    <source>
        <dbReference type="SAM" id="Coils"/>
    </source>
</evidence>
<evidence type="ECO:0000313" key="3">
    <source>
        <dbReference type="EMBL" id="EMQ97832.1"/>
    </source>
</evidence>
<dbReference type="RefSeq" id="WP_007271942.1">
    <property type="nucleotide sequence ID" value="NZ_AOCK01000008.1"/>
</dbReference>
<dbReference type="PATRIC" id="fig|1276920.7.peg.2774"/>
<reference evidence="3 4" key="1">
    <citation type="journal article" date="2013" name="Genome Announc.">
        <title>Draft Genome Sequence of Arthrobacter gangotriensis Strain Lz1yT, Isolated from a Penguin Rookery Soil Sample Collected in Antarctica, near the Indian Station Dakshin Gangotri.</title>
        <authorList>
            <person name="Shivaji S."/>
            <person name="Ara S."/>
            <person name="Bandi S."/>
            <person name="Singh A."/>
            <person name="Kumar Pinnaka A."/>
        </authorList>
    </citation>
    <scope>NUCLEOTIDE SEQUENCE [LARGE SCALE GENOMIC DNA]</scope>
    <source>
        <strain evidence="3 4">Lz1y</strain>
    </source>
</reference>
<keyword evidence="2" id="KW-1133">Transmembrane helix</keyword>
<dbReference type="Proteomes" id="UP000012015">
    <property type="component" value="Unassembled WGS sequence"/>
</dbReference>
<feature type="transmembrane region" description="Helical" evidence="2">
    <location>
        <begin position="386"/>
        <end position="409"/>
    </location>
</feature>
<proteinExistence type="predicted"/>
<dbReference type="AlphaFoldDB" id="M7MNB5"/>
<evidence type="ECO:0000256" key="2">
    <source>
        <dbReference type="SAM" id="Phobius"/>
    </source>
</evidence>
<organism evidence="3 4">
    <name type="scientific">Paeniglutamicibacter gangotriensis Lz1y</name>
    <dbReference type="NCBI Taxonomy" id="1276920"/>
    <lineage>
        <taxon>Bacteria</taxon>
        <taxon>Bacillati</taxon>
        <taxon>Actinomycetota</taxon>
        <taxon>Actinomycetes</taxon>
        <taxon>Micrococcales</taxon>
        <taxon>Micrococcaceae</taxon>
        <taxon>Paeniglutamicibacter</taxon>
    </lineage>
</organism>
<feature type="transmembrane region" description="Helical" evidence="2">
    <location>
        <begin position="342"/>
        <end position="365"/>
    </location>
</feature>
<feature type="transmembrane region" description="Helical" evidence="2">
    <location>
        <begin position="317"/>
        <end position="336"/>
    </location>
</feature>
<accession>M7MNB5</accession>
<keyword evidence="2" id="KW-0472">Membrane</keyword>
<sequence>MSDKSGTYQSGSLSRGESLEALHSLADDSQTVSNVARNANGVAVSTAELQESATRTFQDTEKLVQEAEADTATAIGAAATAIVAAVEAKTAVHSAEEAVTSAEEAVTSAEEAVTSAEEAVTSAEEAVTSAKEAGNDTTVILTATSAIENASKLKVSAEKKRDDAEAEKVRVEKALEGKKDDARTSRARSQAATSAASAATSAASAATSAASAATSAAASVGALHVAVKEFRSATGAGAEATRTVSELAARTAAAYEDVVEAKAAANRARLAAVKGDLTSAKQAATEAQGINTKAATATVDRHTYEDQSSARADKSKWGVRLFIAGIIGISLGFFARQISEDWLILLSMMITLFVTVATIGISNDFQVLDGAKRDKILPWRLKTRQLWAAISFGALGFTLAVSAPSLPWVGQQHAAEKCHISVDAKEPQIVNVQCVKNQAVRIDLSGSKTGAKDRISPSDWSIDDAAAYVSVDGSSVIEVRTSNDKERCTYISDLSSKSGEAVERCLSKLEDQSP</sequence>
<comment type="caution">
    <text evidence="3">The sequence shown here is derived from an EMBL/GenBank/DDBJ whole genome shotgun (WGS) entry which is preliminary data.</text>
</comment>
<keyword evidence="4" id="KW-1185">Reference proteome</keyword>
<name>M7MNB5_9MICC</name>
<feature type="coiled-coil region" evidence="1">
    <location>
        <begin position="50"/>
        <end position="181"/>
    </location>
</feature>